<name>A0AAW4VTS0_9FIRM</name>
<dbReference type="PANTHER" id="PTHR46558">
    <property type="entry name" value="TRACRIPTIONAL REGULATORY PROTEIN-RELATED-RELATED"/>
    <property type="match status" value="1"/>
</dbReference>
<reference evidence="3" key="1">
    <citation type="submission" date="2021-10" db="EMBL/GenBank/DDBJ databases">
        <title>Collection of gut derived symbiotic bacterial strains cultured from healthy donors.</title>
        <authorList>
            <person name="Lin H."/>
            <person name="Littmann E."/>
            <person name="Kohout C."/>
            <person name="Pamer E.G."/>
        </authorList>
    </citation>
    <scope>NUCLEOTIDE SEQUENCE</scope>
    <source>
        <strain evidence="3">DFI.4.48</strain>
    </source>
</reference>
<gene>
    <name evidence="3" type="ORF">LJD69_10780</name>
</gene>
<dbReference type="CDD" id="cd00093">
    <property type="entry name" value="HTH_XRE"/>
    <property type="match status" value="1"/>
</dbReference>
<dbReference type="InterPro" id="IPR010982">
    <property type="entry name" value="Lambda_DNA-bd_dom_sf"/>
</dbReference>
<dbReference type="Proteomes" id="UP001198439">
    <property type="component" value="Unassembled WGS sequence"/>
</dbReference>
<dbReference type="SUPFAM" id="SSF47413">
    <property type="entry name" value="lambda repressor-like DNA-binding domains"/>
    <property type="match status" value="1"/>
</dbReference>
<evidence type="ECO:0000256" key="1">
    <source>
        <dbReference type="ARBA" id="ARBA00023125"/>
    </source>
</evidence>
<dbReference type="GO" id="GO:0003677">
    <property type="term" value="F:DNA binding"/>
    <property type="evidence" value="ECO:0007669"/>
    <property type="project" value="UniProtKB-KW"/>
</dbReference>
<evidence type="ECO:0000313" key="3">
    <source>
        <dbReference type="EMBL" id="MCB8611072.1"/>
    </source>
</evidence>
<proteinExistence type="predicted"/>
<dbReference type="PANTHER" id="PTHR46558:SF13">
    <property type="entry name" value="HTH-TYPE TRANSCRIPTIONAL REGULATOR IMMR"/>
    <property type="match status" value="1"/>
</dbReference>
<protein>
    <submittedName>
        <fullName evidence="3">Helix-turn-helix domain-containing protein</fullName>
    </submittedName>
</protein>
<dbReference type="SMART" id="SM00530">
    <property type="entry name" value="HTH_XRE"/>
    <property type="match status" value="1"/>
</dbReference>
<organism evidence="3 4">
    <name type="scientific">Faecalibacillus faecis</name>
    <dbReference type="NCBI Taxonomy" id="1982628"/>
    <lineage>
        <taxon>Bacteria</taxon>
        <taxon>Bacillati</taxon>
        <taxon>Bacillota</taxon>
        <taxon>Erysipelotrichia</taxon>
        <taxon>Erysipelotrichales</taxon>
        <taxon>Coprobacillaceae</taxon>
        <taxon>Faecalibacillus</taxon>
    </lineage>
</organism>
<dbReference type="PROSITE" id="PS50943">
    <property type="entry name" value="HTH_CROC1"/>
    <property type="match status" value="1"/>
</dbReference>
<dbReference type="EMBL" id="JAJDKZ010000035">
    <property type="protein sequence ID" value="MCB8611072.1"/>
    <property type="molecule type" value="Genomic_DNA"/>
</dbReference>
<dbReference type="InterPro" id="IPR001387">
    <property type="entry name" value="Cro/C1-type_HTH"/>
</dbReference>
<evidence type="ECO:0000259" key="2">
    <source>
        <dbReference type="PROSITE" id="PS50943"/>
    </source>
</evidence>
<accession>A0AAW4VTS0</accession>
<dbReference type="Gene3D" id="1.10.260.40">
    <property type="entry name" value="lambda repressor-like DNA-binding domains"/>
    <property type="match status" value="1"/>
</dbReference>
<dbReference type="AlphaFoldDB" id="A0AAW4VTS0"/>
<feature type="domain" description="HTH cro/C1-type" evidence="2">
    <location>
        <begin position="7"/>
        <end position="61"/>
    </location>
</feature>
<dbReference type="Pfam" id="PF01381">
    <property type="entry name" value="HTH_3"/>
    <property type="match status" value="1"/>
</dbReference>
<evidence type="ECO:0000313" key="4">
    <source>
        <dbReference type="Proteomes" id="UP001198439"/>
    </source>
</evidence>
<dbReference type="RefSeq" id="WP_227279915.1">
    <property type="nucleotide sequence ID" value="NZ_JAJDKR010000035.1"/>
</dbReference>
<keyword evidence="1" id="KW-0238">DNA-binding</keyword>
<comment type="caution">
    <text evidence="3">The sequence shown here is derived from an EMBL/GenBank/DDBJ whole genome shotgun (WGS) entry which is preliminary data.</text>
</comment>
<sequence>MSLGSRLKEARLKLGFSQEYVAGRVNLHRTTIGKYENDASMPSLDVLIKLIEIYCEDANYILYGKTRKIINISDVPEYAIEKIYFLIAKSKQCD</sequence>